<feature type="domain" description="Carrier" evidence="7">
    <location>
        <begin position="4047"/>
        <end position="4122"/>
    </location>
</feature>
<dbReference type="InterPro" id="IPR029063">
    <property type="entry name" value="SAM-dependent_MTases_sf"/>
</dbReference>
<protein>
    <submittedName>
        <fullName evidence="8">Non ribosomal peptide synthetase</fullName>
    </submittedName>
</protein>
<dbReference type="Pfam" id="PF08242">
    <property type="entry name" value="Methyltransf_12"/>
    <property type="match status" value="1"/>
</dbReference>
<feature type="region of interest" description="Disordered" evidence="6">
    <location>
        <begin position="1535"/>
        <end position="1556"/>
    </location>
</feature>
<feature type="compositionally biased region" description="Low complexity" evidence="6">
    <location>
        <begin position="10"/>
        <end position="21"/>
    </location>
</feature>
<evidence type="ECO:0000256" key="2">
    <source>
        <dbReference type="ARBA" id="ARBA00006432"/>
    </source>
</evidence>
<feature type="domain" description="Carrier" evidence="7">
    <location>
        <begin position="2506"/>
        <end position="2580"/>
    </location>
</feature>
<dbReference type="SUPFAM" id="SSF47336">
    <property type="entry name" value="ACP-like"/>
    <property type="match status" value="3"/>
</dbReference>
<dbReference type="InterPro" id="IPR000873">
    <property type="entry name" value="AMP-dep_synth/lig_dom"/>
</dbReference>
<dbReference type="PROSITE" id="PS50075">
    <property type="entry name" value="CARRIER"/>
    <property type="match status" value="3"/>
</dbReference>
<dbReference type="PANTHER" id="PTHR45527">
    <property type="entry name" value="NONRIBOSOMAL PEPTIDE SYNTHETASE"/>
    <property type="match status" value="1"/>
</dbReference>
<evidence type="ECO:0000256" key="1">
    <source>
        <dbReference type="ARBA" id="ARBA00001957"/>
    </source>
</evidence>
<organism evidence="8">
    <name type="scientific">Sorangium cellulosum</name>
    <name type="common">Polyangium cellulosum</name>
    <dbReference type="NCBI Taxonomy" id="56"/>
    <lineage>
        <taxon>Bacteria</taxon>
        <taxon>Pseudomonadati</taxon>
        <taxon>Myxococcota</taxon>
        <taxon>Polyangia</taxon>
        <taxon>Polyangiales</taxon>
        <taxon>Polyangiaceae</taxon>
        <taxon>Sorangium</taxon>
    </lineage>
</organism>
<dbReference type="FunFam" id="1.10.1200.10:FF:000016">
    <property type="entry name" value="Non-ribosomal peptide synthase"/>
    <property type="match status" value="2"/>
</dbReference>
<dbReference type="Gene3D" id="3.30.300.30">
    <property type="match status" value="4"/>
</dbReference>
<dbReference type="Pfam" id="PF00668">
    <property type="entry name" value="Condensation"/>
    <property type="match status" value="4"/>
</dbReference>
<keyword evidence="3" id="KW-0596">Phosphopantetheine</keyword>
<dbReference type="Gene3D" id="3.30.559.10">
    <property type="entry name" value="Chloramphenicol acetyltransferase-like domain"/>
    <property type="match status" value="4"/>
</dbReference>
<dbReference type="NCBIfam" id="NF003417">
    <property type="entry name" value="PRK04813.1"/>
    <property type="match status" value="4"/>
</dbReference>
<dbReference type="SUPFAM" id="SSF56801">
    <property type="entry name" value="Acetyl-CoA synthetase-like"/>
    <property type="match status" value="3"/>
</dbReference>
<dbReference type="InterPro" id="IPR013217">
    <property type="entry name" value="Methyltransf_12"/>
</dbReference>
<sequence length="4141" mass="448602">MPGAPRPARRPIASGRAPRPGSIRPEPGASMKTNQDARERLDSLSPAKRALLQKLMQKPRPVAASPEVIGPRPPGEAPPLSASQQRLWFLDQLDGQSATYNMGGAMRLEGPCDAAALERSLLEIVRRHEALRTSFAARDGKPVQIISPEARCDLEVVSLEALPAETQESEVRRLATEHLRRPFDLAGERLSRTTLLRLRDDVHVLLLAVHHIISDGWSIAVFFRELRACYEAHVNGRRPELPPLPIQYADYACWQQSALSRERLAPAIAYWKARLKDAPATLDLPFDRPRPPVQTFHGRTQRFHLDRALRDRLSALCRETGATLFMALLSGFAVVLSRYSHQQDVVIGSPIANRPRKELEPLIGFFVNTLAMRIDLAGRPTVRELLARVRETCVGAYAHQQLPFELLVEELKPERNLSHSPVFQVMFVLQNAQADEAQLADLKMSIFDPETGTSMFDMTLFIQEKEDGLAGAVEYNTDLFDEATIARFVGHYRTLLEALGSGPDRRVPELPILDEAERARCLVAWNDTRVERAGPATAPALFEAQVDRTPDAVAARFEGQGLTYRALDARANQLAAHLARLGVGQGALVAVFLDRSLDLLVALLAILKAGAVYMPMDPSFPRDRLAFMLEDSGARVVLTEARLAGDLPPGAARVVVLDRERAEIEGAPAERPRGVPSDGRAYVLYTSGSTGKPKGVQITHGALGNFLLSMAREPGLSPEDRLLAVTTISFDIAGLELYLPLCVGASVEIVSREVASDGVALLAAIGRSGATCLQATPATWWSLLEAGLGPGALRKILCGGEALPRELAERLLRTGAEVWNLYGPTETTIWSAASRVRLSPRDGRGGEAACPIGRPIANTQIYLLDREARPVPIGVPGELYIGGDGLSIGYLDRPGLTAERFVPDPFSGVAGARLYRTGDLARFRPDGAVEFLGRADNQIKLRGYRIETGEIEAALDQHPAIKASAVVCRDAGLAHKELVAYLVEDPAFAAQSRQGSELREQLTGEWQAIWDETYGEDRAAAPAALDTVGWKSSYTGDLLPAEQMSEWTEATAQRILALGPARVLEVGCGTGMILLRVAPHAQRYVGVDFSAVVLEQLAAKVAERGLANVRLERGAATELDRLGERGFDAIVLNSVIQYFPGLDYLALVIERALELLDDGGSIFLGDVRSLPQLGVQHASVQLHRAGPGASRDELRAAVQRQIAQEQELLIHPGFFASLPERLGGLAEVEIQLRRGAHRNEMSKFRYDVVLRKGARGRGRIAPETVDAAGWASPLDGLRRLLAGTAPEAVIVEDLLNDRVAEDVRVLAWLEGEGAETTAGALRESLAARPATGADPEAVFQLGESLGYVVDIAWSGSDPRARFDVLLRRAEDRRAARALSIDGWPRCRAAGAEALANDPLAGRRERALLQSLRAHLERHLPAYMVPSTYVRLDAFPLTPNGKVDRKALPAPDRRARAAEHVAPRTEDEARLASIWAGALGLGSVGVTADFFELGGHSLLATQVISRIRDAFGIELPLRCLFEARTVQALAKELRAREPAAAAPAPPPVRRTAAPGPAPLSFSQQRLWFLDRLEGPSATYNLFGSLRLRGALDVRALGKAFDEIVRRHEVLRTRIVELDGQPVQVVSDEARCPLAIEDVAGGEAEARARAAALAHLPFDLAGGPPIRAQLLRLGERDHALVIAVHHIAADEWSIRIFLRELGQLYEAFARGEAPSLPEIEVQYADYARWQRAWLAGEARDGQVEYWRKRLAGAPRVLELRTDRPRPPVQTFRGRTLRFEIDAELTRRLRDLSRASGATLFMTLLSGFAAFLSRYSGQRDLVVGTPIANRTRSELEPLIGFFVNTLALRVELDGDPSTAELLDRVRASSLEAHDHQDVPFESLVEELKVERDLGRTPLFQAMFILQNAPLSELGLTGVEVDDFAIDSPIARFDLTLSMEEADGVLRAGLEYNTDLFDDSTAERMALHLEALLAAMVARPGVPVSRLPMMAAAERDLLLARSSGAPRVVAGPETVHELFSQVARRTPEATAIVATDGALSYAELDQRSDRLAARLQAAGVGPEVLVGLFVEDPAAQVVGLVAILKAGGAYVPIDPRYPEDRIAYMLADSRARVVLTERRLAGGLPSGCDAVPIDADDGAAGEPAPRAPALPDSLAYVIYTSGSTGRPKGVGVSHRAICNLARAHIEEYGIDAGSRILQLVSLSFDVATSDVVMALLCGATLCVSTPEERAPGAGLVERIAAQRITHLQIPASLLVALPHAELPELRALVVGGESCPMDVLQRWRSGRRLFNAYGPTEATVAVTIGEIGSGDLVAHIGGPIASTRVYILDAHLEPVPLGVAGELYIGGLQLARGYLGQPGATAERFLPDPHAPEPGARMYRTGDLARYREHGRIEFLGRADHQVKVNGNRIELGEIEAVLSGHPDVAQAVVVVREDRPGQRRLVAYAAIRRDGHATDGEALRRHLQGHLPAHMVPGACVVLDALPLTPNGKVDRGALPSPGDAVRAADRVAPRTPNEAILARIWADVLGAPDVGVLDNFFALGGDSIISIQVVSRAKQAGLGLTVKQLFQHQTVAELAAVATAGRRVSAGQGELAGPVQLTPIQRWFLDEGPRGPSEPHHFNQSVLIEAAGALDPAALADALRHLGQHHDMLRARFRRGPRGSSGPTAWTQEIVPSSDPFPLAIEDLGDLTSLDAKRAALSASAARAQATLVLDEGPLCRAVLYRLGAGEPDRLLLVVHHLVVDGVSWRILLGDLESAYVQHLRGGRIQLGPKTTSFQEWSARLAEHARSDALLAELPRWLEISAERAELPLDFDVDPAALRTGATAVVTVALDAGQTRALLSESAAAYRTQINDVLLTALARSLARHFGHAALRIDLEGHGREDLFDDVDVSRTVGWFTSAFPVVLEADPGAEVASTLRSIKERLRAIPRHGVGYGLLRYLGPDAARAQLAQAAPAQITFNYLGRFDGGASGAVLAREAREPTGPGISPREARRYLLEVNAVVTGGQLELSWIYSPEAHREGTIRALASGFTAELEALIAHCRAPEAGGYTPSDFPLARLREPALAQLFARWGRGIEDAYPLSPVQQGMLFHTLYDRESGAYCQQLVCRLSGALSPDVLRQAWAVVLERHASLRTAFVQIADDDPVQVALREVAPPWELLDWRDLPAAEQPLALERLLERDRRRGFDPERPPLMRFTLIRGADDWRFVWSHHHLLLDGWSLPIVLGEAIGAYEALVEGRSLELRRPRPFRDYIAWLAERDPAASERYWRETLAGFRAPTRLGLERAGGPAHAIGRSYGAREIQLSARTTEALRSLSREARVTLSVIVQAAWAVLLGRYSGEADVVFGATVAGRPAALAGVESMVGLFIATVPVREAPSPSLRVADYLAGFQERQLAREPHAHCPLVDVQRWSDVPPGEALFDSLVVFENYPVSQASSDEQRPLRVRDVQAIERTSYPLTLFAAPGDALLLRLSYDEARYDDARIASLLGHLATLLEGMALGPDTQLARLPLLSEAERHEVLRAPNQTRRDLSGEGLVHALVAAQARRTPDAVAVSCGSDALTYAELHRRSSALASRLRGLGVGPEVVVGVFVERSLDLVVGLLGVLEAGGAYLPLDTDYPAERLAFMMRDARAPLVLTQRHLLDRLPDAGAQAVCLDAAWPEAPAAPAGHAPAAAAGREAGPGDTAYVLYTSGSTGRPKGVSVTHACLRNFLLAMREAPGLSAADVLLSVTTISFDIAGLELYLPLVTGARVEILGRDAARDARQLMAALRDAGATVMQATPTTWRMLLEEAWQPGRLQRALCGGEALPGDLAEQLLGRGLEVWNLYGPTETTIWSTVKRVERAADPEAAPGAVCSIGRPIANTELYVLDRHLEPVPPGVPGELFIAGEGVARGYLGRPALTAERFVPDPFGDRPGARMYRTGDLVRYGARGELEFIGRIDNQIKLRGHRIELGEIEAALKQHEGVGDAVVVARRDRAGEDQLVAYLIPASGTPVEADVLRAWLGERLPAYMAVSAHVWLESYPLTLNRKVDRGALPAPDLAAGASASYVAPGTPTERRLADIWREVLGVERPGVADDFFLLGGHSLRATRVVAKIQDALQVSVPLPYFFGHPTIRELAEYIDGLVAAGSPPPDGPGEDEEDITL</sequence>
<dbReference type="FunFam" id="3.30.300.30:FF:000010">
    <property type="entry name" value="Enterobactin synthetase component F"/>
    <property type="match status" value="1"/>
</dbReference>
<evidence type="ECO:0000256" key="6">
    <source>
        <dbReference type="SAM" id="MobiDB-lite"/>
    </source>
</evidence>
<dbReference type="InterPro" id="IPR009081">
    <property type="entry name" value="PP-bd_ACP"/>
</dbReference>
<evidence type="ECO:0000256" key="5">
    <source>
        <dbReference type="ARBA" id="ARBA00022737"/>
    </source>
</evidence>
<dbReference type="InterPro" id="IPR010060">
    <property type="entry name" value="NRPS_synth"/>
</dbReference>
<proteinExistence type="inferred from homology"/>
<dbReference type="GO" id="GO:0043041">
    <property type="term" value="P:amino acid activation for nonribosomal peptide biosynthetic process"/>
    <property type="evidence" value="ECO:0007669"/>
    <property type="project" value="TreeGrafter"/>
</dbReference>
<dbReference type="GO" id="GO:0072330">
    <property type="term" value="P:monocarboxylic acid biosynthetic process"/>
    <property type="evidence" value="ECO:0007669"/>
    <property type="project" value="UniProtKB-ARBA"/>
</dbReference>
<name>V5UVP7_SORCE</name>
<evidence type="ECO:0000256" key="3">
    <source>
        <dbReference type="ARBA" id="ARBA00022450"/>
    </source>
</evidence>
<dbReference type="GO" id="GO:0005829">
    <property type="term" value="C:cytosol"/>
    <property type="evidence" value="ECO:0007669"/>
    <property type="project" value="TreeGrafter"/>
</dbReference>
<dbReference type="InterPro" id="IPR001242">
    <property type="entry name" value="Condensation_dom"/>
</dbReference>
<dbReference type="InterPro" id="IPR006162">
    <property type="entry name" value="Ppantetheine_attach_site"/>
</dbReference>
<dbReference type="Gene3D" id="3.40.50.980">
    <property type="match status" value="6"/>
</dbReference>
<dbReference type="InterPro" id="IPR010071">
    <property type="entry name" value="AA_adenyl_dom"/>
</dbReference>
<keyword evidence="5" id="KW-0677">Repeat</keyword>
<dbReference type="Pfam" id="PF00550">
    <property type="entry name" value="PP-binding"/>
    <property type="match status" value="3"/>
</dbReference>
<feature type="region of interest" description="Disordered" evidence="6">
    <location>
        <begin position="4122"/>
        <end position="4141"/>
    </location>
</feature>
<dbReference type="CDD" id="cd12116">
    <property type="entry name" value="A_NRPS_Ta1_like"/>
    <property type="match status" value="1"/>
</dbReference>
<dbReference type="GO" id="GO:0003824">
    <property type="term" value="F:catalytic activity"/>
    <property type="evidence" value="ECO:0007669"/>
    <property type="project" value="InterPro"/>
</dbReference>
<dbReference type="InterPro" id="IPR025110">
    <property type="entry name" value="AMP-bd_C"/>
</dbReference>
<comment type="cofactor">
    <cofactor evidence="1">
        <name>pantetheine 4'-phosphate</name>
        <dbReference type="ChEBI" id="CHEBI:47942"/>
    </cofactor>
</comment>
<dbReference type="Gene3D" id="2.30.38.10">
    <property type="entry name" value="Luciferase, Domain 3"/>
    <property type="match status" value="3"/>
</dbReference>
<dbReference type="PANTHER" id="PTHR45527:SF1">
    <property type="entry name" value="FATTY ACID SYNTHASE"/>
    <property type="match status" value="1"/>
</dbReference>
<dbReference type="Gene3D" id="1.10.1200.10">
    <property type="entry name" value="ACP-like"/>
    <property type="match status" value="3"/>
</dbReference>
<dbReference type="PROSITE" id="PS00455">
    <property type="entry name" value="AMP_BINDING"/>
    <property type="match status" value="3"/>
</dbReference>
<feature type="region of interest" description="Disordered" evidence="6">
    <location>
        <begin position="1442"/>
        <end position="1461"/>
    </location>
</feature>
<dbReference type="InterPro" id="IPR023213">
    <property type="entry name" value="CAT-like_dom_sf"/>
</dbReference>
<dbReference type="InterPro" id="IPR036736">
    <property type="entry name" value="ACP-like_sf"/>
</dbReference>
<feature type="domain" description="Carrier" evidence="7">
    <location>
        <begin position="1461"/>
        <end position="1536"/>
    </location>
</feature>
<dbReference type="InterPro" id="IPR020806">
    <property type="entry name" value="PKS_PP-bd"/>
</dbReference>
<dbReference type="CDD" id="cd19534">
    <property type="entry name" value="E_NRPS"/>
    <property type="match status" value="1"/>
</dbReference>
<evidence type="ECO:0000313" key="8">
    <source>
        <dbReference type="EMBL" id="AHB82058.1"/>
    </source>
</evidence>
<feature type="region of interest" description="Disordered" evidence="6">
    <location>
        <begin position="1"/>
        <end position="82"/>
    </location>
</feature>
<feature type="compositionally biased region" description="Acidic residues" evidence="6">
    <location>
        <begin position="4132"/>
        <end position="4141"/>
    </location>
</feature>
<dbReference type="Pfam" id="PF00501">
    <property type="entry name" value="AMP-binding"/>
    <property type="match status" value="3"/>
</dbReference>
<accession>V5UVP7</accession>
<dbReference type="FunFam" id="3.40.50.12780:FF:000012">
    <property type="entry name" value="Non-ribosomal peptide synthetase"/>
    <property type="match status" value="3"/>
</dbReference>
<dbReference type="PROSITE" id="PS00012">
    <property type="entry name" value="PHOSPHOPANTETHEINE"/>
    <property type="match status" value="3"/>
</dbReference>
<dbReference type="Gene3D" id="3.40.50.150">
    <property type="entry name" value="Vaccinia Virus protein VP39"/>
    <property type="match status" value="1"/>
</dbReference>
<comment type="similarity">
    <text evidence="2">Belongs to the ATP-dependent AMP-binding enzyme family.</text>
</comment>
<dbReference type="FunFam" id="3.30.559.30:FF:000001">
    <property type="entry name" value="Non-ribosomal peptide synthetase"/>
    <property type="match status" value="1"/>
</dbReference>
<dbReference type="CDD" id="cd19543">
    <property type="entry name" value="DCL_NRPS"/>
    <property type="match status" value="1"/>
</dbReference>
<evidence type="ECO:0000259" key="7">
    <source>
        <dbReference type="PROSITE" id="PS50075"/>
    </source>
</evidence>
<gene>
    <name evidence="8" type="primary">mscH</name>
</gene>
<reference evidence="8" key="1">
    <citation type="journal article" date="2013" name="J. Am. Chem. Soc.">
        <title>Microsclerodermins from terrestrial myxobacteria: an intriguing biosynthesis likely connected to a sponge symbiont.</title>
        <authorList>
            <person name="Hoffmann T."/>
            <person name="Mueller S."/>
            <person name="Nadmid S."/>
            <person name="Garcia R."/>
            <person name="Mueller R."/>
        </authorList>
    </citation>
    <scope>NUCLEOTIDE SEQUENCE</scope>
    <source>
        <strain evidence="8">So ce38</strain>
    </source>
</reference>
<dbReference type="CDD" id="cd05930">
    <property type="entry name" value="A_NRPS"/>
    <property type="match status" value="1"/>
</dbReference>
<evidence type="ECO:0000256" key="4">
    <source>
        <dbReference type="ARBA" id="ARBA00022553"/>
    </source>
</evidence>
<dbReference type="CDD" id="cd19531">
    <property type="entry name" value="LCL_NRPS-like"/>
    <property type="match status" value="2"/>
</dbReference>
<dbReference type="Gene3D" id="3.30.559.30">
    <property type="entry name" value="Nonribosomal peptide synthetase, condensation domain"/>
    <property type="match status" value="4"/>
</dbReference>
<dbReference type="InterPro" id="IPR045851">
    <property type="entry name" value="AMP-bd_C_sf"/>
</dbReference>
<dbReference type="NCBIfam" id="TIGR01733">
    <property type="entry name" value="AA-adenyl-dom"/>
    <property type="match status" value="3"/>
</dbReference>
<dbReference type="SMART" id="SM00823">
    <property type="entry name" value="PKS_PP"/>
    <property type="match status" value="3"/>
</dbReference>
<dbReference type="CDD" id="cd02440">
    <property type="entry name" value="AdoMet_MTases"/>
    <property type="match status" value="1"/>
</dbReference>
<dbReference type="FunFam" id="3.40.50.980:FF:000001">
    <property type="entry name" value="Non-ribosomal peptide synthetase"/>
    <property type="match status" value="3"/>
</dbReference>
<dbReference type="SUPFAM" id="SSF53335">
    <property type="entry name" value="S-adenosyl-L-methionine-dependent methyltransferases"/>
    <property type="match status" value="1"/>
</dbReference>
<dbReference type="FunFam" id="3.30.559.10:FF:000012">
    <property type="entry name" value="Non-ribosomal peptide synthetase"/>
    <property type="match status" value="2"/>
</dbReference>
<dbReference type="Pfam" id="PF13193">
    <property type="entry name" value="AMP-binding_C"/>
    <property type="match status" value="2"/>
</dbReference>
<dbReference type="EMBL" id="KF657738">
    <property type="protein sequence ID" value="AHB82058.1"/>
    <property type="molecule type" value="Genomic_DNA"/>
</dbReference>
<dbReference type="GO" id="GO:0031177">
    <property type="term" value="F:phosphopantetheine binding"/>
    <property type="evidence" value="ECO:0007669"/>
    <property type="project" value="InterPro"/>
</dbReference>
<dbReference type="GO" id="GO:0009403">
    <property type="term" value="P:toxin biosynthetic process"/>
    <property type="evidence" value="ECO:0007669"/>
    <property type="project" value="UniProtKB-ARBA"/>
</dbReference>
<dbReference type="SUPFAM" id="SSF52777">
    <property type="entry name" value="CoA-dependent acyltransferases"/>
    <property type="match status" value="8"/>
</dbReference>
<dbReference type="FunFam" id="1.10.1200.10:FF:000005">
    <property type="entry name" value="Nonribosomal peptide synthetase 1"/>
    <property type="match status" value="1"/>
</dbReference>
<keyword evidence="4" id="KW-0597">Phosphoprotein</keyword>
<dbReference type="InterPro" id="IPR020845">
    <property type="entry name" value="AMP-binding_CS"/>
</dbReference>
<dbReference type="FunFam" id="2.30.38.10:FF:000001">
    <property type="entry name" value="Non-ribosomal peptide synthetase PvdI"/>
    <property type="match status" value="3"/>
</dbReference>
<dbReference type="NCBIfam" id="TIGR01720">
    <property type="entry name" value="NRPS-para261"/>
    <property type="match status" value="1"/>
</dbReference>